<reference evidence="2" key="1">
    <citation type="submission" date="2021-04" db="EMBL/GenBank/DDBJ databases">
        <authorList>
            <person name="Tunstrom K."/>
        </authorList>
    </citation>
    <scope>NUCLEOTIDE SEQUENCE</scope>
</reference>
<dbReference type="EMBL" id="CAJQZP010001189">
    <property type="protein sequence ID" value="CAG5027607.1"/>
    <property type="molecule type" value="Genomic_DNA"/>
</dbReference>
<evidence type="ECO:0000256" key="1">
    <source>
        <dbReference type="SAM" id="MobiDB-lite"/>
    </source>
</evidence>
<gene>
    <name evidence="2" type="ORF">PAPOLLO_LOCUS18862</name>
</gene>
<dbReference type="AlphaFoldDB" id="A0A8S3XJN5"/>
<protein>
    <submittedName>
        <fullName evidence="2">(apollo) hypothetical protein</fullName>
    </submittedName>
</protein>
<organism evidence="2 3">
    <name type="scientific">Parnassius apollo</name>
    <name type="common">Apollo butterfly</name>
    <name type="synonym">Papilio apollo</name>
    <dbReference type="NCBI Taxonomy" id="110799"/>
    <lineage>
        <taxon>Eukaryota</taxon>
        <taxon>Metazoa</taxon>
        <taxon>Ecdysozoa</taxon>
        <taxon>Arthropoda</taxon>
        <taxon>Hexapoda</taxon>
        <taxon>Insecta</taxon>
        <taxon>Pterygota</taxon>
        <taxon>Neoptera</taxon>
        <taxon>Endopterygota</taxon>
        <taxon>Lepidoptera</taxon>
        <taxon>Glossata</taxon>
        <taxon>Ditrysia</taxon>
        <taxon>Papilionoidea</taxon>
        <taxon>Papilionidae</taxon>
        <taxon>Parnassiinae</taxon>
        <taxon>Parnassini</taxon>
        <taxon>Parnassius</taxon>
        <taxon>Parnassius</taxon>
    </lineage>
</organism>
<proteinExistence type="predicted"/>
<feature type="region of interest" description="Disordered" evidence="1">
    <location>
        <begin position="185"/>
        <end position="213"/>
    </location>
</feature>
<evidence type="ECO:0000313" key="2">
    <source>
        <dbReference type="EMBL" id="CAG5027607.1"/>
    </source>
</evidence>
<accession>A0A8S3XJN5</accession>
<dbReference type="OrthoDB" id="123207at2759"/>
<name>A0A8S3XJN5_PARAO</name>
<dbReference type="Proteomes" id="UP000691718">
    <property type="component" value="Unassembled WGS sequence"/>
</dbReference>
<keyword evidence="3" id="KW-1185">Reference proteome</keyword>
<sequence length="271" mass="30575">MFGVVHFGITNIVCRNFTDLPTTWSKSETEILKVTVLASSAISTRERTDKMAAFLDPVTGRRMPLNNDLILGILNDGNCSELDFDDDDEEFIPLQLENDEEGEVEISSPPRLSAAAVKSENIKGKVSKRKSTSDNMNESEAGPSCSKKSKQTPCSKVTQKSKAVIVKLPARKRFEVAETHICTPDRDRRDSSPLLETQAQTSGRYKPANHPSVGKRFDGYEHFPIFDDLKAPRKCRSEICSSRSKIRCRKCDIYLCLSRDKDCFFLYHQRN</sequence>
<evidence type="ECO:0000313" key="3">
    <source>
        <dbReference type="Proteomes" id="UP000691718"/>
    </source>
</evidence>
<comment type="caution">
    <text evidence="2">The sequence shown here is derived from an EMBL/GenBank/DDBJ whole genome shotgun (WGS) entry which is preliminary data.</text>
</comment>
<feature type="region of interest" description="Disordered" evidence="1">
    <location>
        <begin position="98"/>
        <end position="156"/>
    </location>
</feature>
<feature type="compositionally biased region" description="Polar residues" evidence="1">
    <location>
        <begin position="194"/>
        <end position="203"/>
    </location>
</feature>